<dbReference type="InterPro" id="IPR003598">
    <property type="entry name" value="Ig_sub2"/>
</dbReference>
<dbReference type="PROSITE" id="PS50835">
    <property type="entry name" value="IG_LIKE"/>
    <property type="match status" value="4"/>
</dbReference>
<dbReference type="SMART" id="SM00409">
    <property type="entry name" value="IG"/>
    <property type="match status" value="4"/>
</dbReference>
<dbReference type="SMART" id="SM00408">
    <property type="entry name" value="IGc2"/>
    <property type="match status" value="4"/>
</dbReference>
<organism evidence="9 10">
    <name type="scientific">Dromaius novaehollandiae</name>
    <name type="common">Emu</name>
    <dbReference type="NCBI Taxonomy" id="8790"/>
    <lineage>
        <taxon>Eukaryota</taxon>
        <taxon>Metazoa</taxon>
        <taxon>Chordata</taxon>
        <taxon>Craniata</taxon>
        <taxon>Vertebrata</taxon>
        <taxon>Euteleostomi</taxon>
        <taxon>Archelosauria</taxon>
        <taxon>Archosauria</taxon>
        <taxon>Dinosauria</taxon>
        <taxon>Saurischia</taxon>
        <taxon>Theropoda</taxon>
        <taxon>Coelurosauria</taxon>
        <taxon>Aves</taxon>
        <taxon>Palaeognathae</taxon>
        <taxon>Casuariiformes</taxon>
        <taxon>Dromaiidae</taxon>
        <taxon>Dromaius</taxon>
    </lineage>
</organism>
<keyword evidence="4" id="KW-0677">Repeat</keyword>
<keyword evidence="2" id="KW-0963">Cytoplasm</keyword>
<name>A0A8C4KTT1_DRONO</name>
<evidence type="ECO:0000256" key="2">
    <source>
        <dbReference type="ARBA" id="ARBA00022490"/>
    </source>
</evidence>
<evidence type="ECO:0000256" key="7">
    <source>
        <dbReference type="SAM" id="MobiDB-lite"/>
    </source>
</evidence>
<evidence type="ECO:0000259" key="8">
    <source>
        <dbReference type="PROSITE" id="PS50835"/>
    </source>
</evidence>
<feature type="region of interest" description="Disordered" evidence="7">
    <location>
        <begin position="576"/>
        <end position="608"/>
    </location>
</feature>
<protein>
    <recommendedName>
        <fullName evidence="8">Ig-like domain-containing protein</fullName>
    </recommendedName>
</protein>
<reference evidence="9" key="1">
    <citation type="submission" date="2025-08" db="UniProtKB">
        <authorList>
            <consortium name="Ensembl"/>
        </authorList>
    </citation>
    <scope>IDENTIFICATION</scope>
</reference>
<keyword evidence="10" id="KW-1185">Reference proteome</keyword>
<evidence type="ECO:0000256" key="1">
    <source>
        <dbReference type="ARBA" id="ARBA00004496"/>
    </source>
</evidence>
<dbReference type="FunFam" id="2.60.40.10:FF:001084">
    <property type="entry name" value="obscurin-like isoform X3"/>
    <property type="match status" value="3"/>
</dbReference>
<dbReference type="PANTHER" id="PTHR35971:SF5">
    <property type="entry name" value="OBSCURIN LIKE CYTOSKELETAL ADAPTOR 1"/>
    <property type="match status" value="1"/>
</dbReference>
<evidence type="ECO:0000256" key="3">
    <source>
        <dbReference type="ARBA" id="ARBA00022553"/>
    </source>
</evidence>
<evidence type="ECO:0000313" key="9">
    <source>
        <dbReference type="Ensembl" id="ENSDNVP00000026676.1"/>
    </source>
</evidence>
<dbReference type="InterPro" id="IPR036179">
    <property type="entry name" value="Ig-like_dom_sf"/>
</dbReference>
<comment type="subcellular location">
    <subcellularLocation>
        <location evidence="1">Cytoplasm</location>
    </subcellularLocation>
</comment>
<feature type="domain" description="Ig-like" evidence="8">
    <location>
        <begin position="110"/>
        <end position="183"/>
    </location>
</feature>
<sequence>MDVFGGAPRFLAYPRTFTVQNGADAVLKCQIAGDPRPSILWEKDRTPIEPSGRFHVEAKGNMYSLLVSRVTSEDSGLYICKAKNNVGETYAAAMLKVEAGEPSSMRVCRGEDVMFTCRVSGQPCPVLHWEKDGHELSDLFESSHFSVGKEPEDWHFLKLFGARPPDGGVYVCRARSGSREALAAAVLLVEPLAPGLPDEQSHESPGNGLEHAGKHAKFRCYVTGKPKPEIVWKKDGKPITPGRRHLVYEDREGYFILKVLYCKPQDQGLYICTASNTAGQTLSAVQLQVKGRYRIVHPAAKLLVLEGGSAVLSAVVSKEAAPISWLGPWGAAVASERCELRREGRVHSLVLGNARRWRPRAGGGACQCVGLGRATELLVKFLRGLADVHAHEGETVVLWCELCKAKGDVVWLKDGRPLAPGARREIKAEGRERSLVLSDVRPEDAGEYCCESNDDRTLATLTVQGEPQGPACPTASPVPRGREGTGVPSNGRARGDAWWPCRARSRGGSGEAGHRRWFGEMGHPSHMTQGRSQTILLLHRPRGSALNSLIFLMWLLPPRGGPVGITGLAPGIVAPLRRPARGNKSPGGTAPPRAPRPPRSPQAAWAPKGSLLCGRGLSSVWHIYKRD</sequence>
<feature type="domain" description="Ig-like" evidence="8">
    <location>
        <begin position="8"/>
        <end position="98"/>
    </location>
</feature>
<accession>A0A8C4KTT1</accession>
<dbReference type="Gene3D" id="2.60.40.10">
    <property type="entry name" value="Immunoglobulins"/>
    <property type="match status" value="4"/>
</dbReference>
<dbReference type="Proteomes" id="UP000694423">
    <property type="component" value="Unplaced"/>
</dbReference>
<dbReference type="InterPro" id="IPR013098">
    <property type="entry name" value="Ig_I-set"/>
</dbReference>
<evidence type="ECO:0000256" key="5">
    <source>
        <dbReference type="ARBA" id="ARBA00023157"/>
    </source>
</evidence>
<dbReference type="InterPro" id="IPR003599">
    <property type="entry name" value="Ig_sub"/>
</dbReference>
<feature type="domain" description="Ig-like" evidence="8">
    <location>
        <begin position="191"/>
        <end position="283"/>
    </location>
</feature>
<feature type="domain" description="Ig-like" evidence="8">
    <location>
        <begin position="375"/>
        <end position="462"/>
    </location>
</feature>
<proteinExistence type="predicted"/>
<keyword evidence="5" id="KW-1015">Disulfide bond</keyword>
<dbReference type="CDD" id="cd00096">
    <property type="entry name" value="Ig"/>
    <property type="match status" value="1"/>
</dbReference>
<dbReference type="Ensembl" id="ENSDNVT00000032248.1">
    <property type="protein sequence ID" value="ENSDNVP00000026676.1"/>
    <property type="gene ID" value="ENSDNVG00000018552.1"/>
</dbReference>
<dbReference type="Pfam" id="PF07679">
    <property type="entry name" value="I-set"/>
    <property type="match status" value="4"/>
</dbReference>
<dbReference type="InterPro" id="IPR013783">
    <property type="entry name" value="Ig-like_fold"/>
</dbReference>
<evidence type="ECO:0000313" key="10">
    <source>
        <dbReference type="Proteomes" id="UP000694423"/>
    </source>
</evidence>
<evidence type="ECO:0000256" key="4">
    <source>
        <dbReference type="ARBA" id="ARBA00022737"/>
    </source>
</evidence>
<dbReference type="InterPro" id="IPR052385">
    <property type="entry name" value="Obscurin/Obscurin-like_Reg"/>
</dbReference>
<dbReference type="InterPro" id="IPR007110">
    <property type="entry name" value="Ig-like_dom"/>
</dbReference>
<dbReference type="SUPFAM" id="SSF48726">
    <property type="entry name" value="Immunoglobulin"/>
    <property type="match status" value="4"/>
</dbReference>
<keyword evidence="6" id="KW-0393">Immunoglobulin domain</keyword>
<dbReference type="FunFam" id="2.60.40.10:FF:000211">
    <property type="entry name" value="Obscurin-like protein 1"/>
    <property type="match status" value="1"/>
</dbReference>
<reference evidence="9" key="2">
    <citation type="submission" date="2025-09" db="UniProtKB">
        <authorList>
            <consortium name="Ensembl"/>
        </authorList>
    </citation>
    <scope>IDENTIFICATION</scope>
</reference>
<dbReference type="AlphaFoldDB" id="A0A8C4KTT1"/>
<dbReference type="PANTHER" id="PTHR35971">
    <property type="entry name" value="SI:DKEY-31G6.6"/>
    <property type="match status" value="1"/>
</dbReference>
<feature type="region of interest" description="Disordered" evidence="7">
    <location>
        <begin position="464"/>
        <end position="515"/>
    </location>
</feature>
<evidence type="ECO:0000256" key="6">
    <source>
        <dbReference type="ARBA" id="ARBA00023319"/>
    </source>
</evidence>
<keyword evidence="3" id="KW-0597">Phosphoprotein</keyword>
<dbReference type="GO" id="GO:0005737">
    <property type="term" value="C:cytoplasm"/>
    <property type="evidence" value="ECO:0007669"/>
    <property type="project" value="UniProtKB-SubCell"/>
</dbReference>